<name>A0ACC0XDI6_9ROSI</name>
<comment type="caution">
    <text evidence="1">The sequence shown here is derived from an EMBL/GenBank/DDBJ whole genome shotgun (WGS) entry which is preliminary data.</text>
</comment>
<gene>
    <name evidence="1" type="ORF">Pint_20820</name>
</gene>
<keyword evidence="2" id="KW-1185">Reference proteome</keyword>
<evidence type="ECO:0000313" key="1">
    <source>
        <dbReference type="EMBL" id="KAJ0014480.1"/>
    </source>
</evidence>
<dbReference type="EMBL" id="CM047748">
    <property type="protein sequence ID" value="KAJ0014480.1"/>
    <property type="molecule type" value="Genomic_DNA"/>
</dbReference>
<reference evidence="2" key="1">
    <citation type="journal article" date="2023" name="G3 (Bethesda)">
        <title>Genome assembly and association tests identify interacting loci associated with vigor, precocity, and sex in interspecific pistachio rootstocks.</title>
        <authorList>
            <person name="Palmer W."/>
            <person name="Jacygrad E."/>
            <person name="Sagayaradj S."/>
            <person name="Cavanaugh K."/>
            <person name="Han R."/>
            <person name="Bertier L."/>
            <person name="Beede B."/>
            <person name="Kafkas S."/>
            <person name="Golino D."/>
            <person name="Preece J."/>
            <person name="Michelmore R."/>
        </authorList>
    </citation>
    <scope>NUCLEOTIDE SEQUENCE [LARGE SCALE GENOMIC DNA]</scope>
</reference>
<proteinExistence type="predicted"/>
<evidence type="ECO:0000313" key="2">
    <source>
        <dbReference type="Proteomes" id="UP001163603"/>
    </source>
</evidence>
<dbReference type="Proteomes" id="UP001163603">
    <property type="component" value="Chromosome 13"/>
</dbReference>
<accession>A0ACC0XDI6</accession>
<sequence>MSCRKSRPPSVAEKSLSLEEQQAKINDVRRMLGTKADKIPALCSDTAIIRYLKARNWNTKKATKMLDESLKWRLKYKPENIRWEDIAQEAETGKIYRADYHDKFGRVVLILRPGFQNTKSTELQIKYLVYCMENAIMHLNPEKDQMVWLIDFQGWTMSSISMKVTRETANVLQNHYPERLGLAILYNPPKVFESFWANEHNKGIENIASIFIIKLLKIEKLVSPAIWLNLSLSRRHTKKVRFAYSDDIQSQKIMEALFDMDKLESVFGGKNTAGFNYEAYAKRMREDDAKKSDIMNSGSSLPIIQSSVASQSHESELLASEQQSDSLGSDPCSEASDECELSSVDETASKVESVDSKTPVPTLTCDDVPNIEAAEPKEVH</sequence>
<organism evidence="1 2">
    <name type="scientific">Pistacia integerrima</name>
    <dbReference type="NCBI Taxonomy" id="434235"/>
    <lineage>
        <taxon>Eukaryota</taxon>
        <taxon>Viridiplantae</taxon>
        <taxon>Streptophyta</taxon>
        <taxon>Embryophyta</taxon>
        <taxon>Tracheophyta</taxon>
        <taxon>Spermatophyta</taxon>
        <taxon>Magnoliopsida</taxon>
        <taxon>eudicotyledons</taxon>
        <taxon>Gunneridae</taxon>
        <taxon>Pentapetalae</taxon>
        <taxon>rosids</taxon>
        <taxon>malvids</taxon>
        <taxon>Sapindales</taxon>
        <taxon>Anacardiaceae</taxon>
        <taxon>Pistacia</taxon>
    </lineage>
</organism>
<protein>
    <submittedName>
        <fullName evidence="1">Uncharacterized protein</fullName>
    </submittedName>
</protein>